<proteinExistence type="predicted"/>
<keyword evidence="3" id="KW-1185">Reference proteome</keyword>
<feature type="compositionally biased region" description="Basic residues" evidence="1">
    <location>
        <begin position="15"/>
        <end position="29"/>
    </location>
</feature>
<accession>A0ABU6ZR72</accession>
<sequence>MQREKNNSAGLLKTGKLRVKKERIQKKKSKEISSSESKSEEESEESNSSGSCTESYSEDTKLDELVHSRALSKPSSAK</sequence>
<feature type="compositionally biased region" description="Low complexity" evidence="1">
    <location>
        <begin position="46"/>
        <end position="55"/>
    </location>
</feature>
<evidence type="ECO:0000313" key="3">
    <source>
        <dbReference type="Proteomes" id="UP001341840"/>
    </source>
</evidence>
<gene>
    <name evidence="2" type="ORF">PIB30_082181</name>
</gene>
<evidence type="ECO:0000256" key="1">
    <source>
        <dbReference type="SAM" id="MobiDB-lite"/>
    </source>
</evidence>
<comment type="caution">
    <text evidence="2">The sequence shown here is derived from an EMBL/GenBank/DDBJ whole genome shotgun (WGS) entry which is preliminary data.</text>
</comment>
<feature type="compositionally biased region" description="Basic and acidic residues" evidence="1">
    <location>
        <begin position="58"/>
        <end position="67"/>
    </location>
</feature>
<dbReference type="EMBL" id="JASCZI010273115">
    <property type="protein sequence ID" value="MED6224246.1"/>
    <property type="molecule type" value="Genomic_DNA"/>
</dbReference>
<organism evidence="2 3">
    <name type="scientific">Stylosanthes scabra</name>
    <dbReference type="NCBI Taxonomy" id="79078"/>
    <lineage>
        <taxon>Eukaryota</taxon>
        <taxon>Viridiplantae</taxon>
        <taxon>Streptophyta</taxon>
        <taxon>Embryophyta</taxon>
        <taxon>Tracheophyta</taxon>
        <taxon>Spermatophyta</taxon>
        <taxon>Magnoliopsida</taxon>
        <taxon>eudicotyledons</taxon>
        <taxon>Gunneridae</taxon>
        <taxon>Pentapetalae</taxon>
        <taxon>rosids</taxon>
        <taxon>fabids</taxon>
        <taxon>Fabales</taxon>
        <taxon>Fabaceae</taxon>
        <taxon>Papilionoideae</taxon>
        <taxon>50 kb inversion clade</taxon>
        <taxon>dalbergioids sensu lato</taxon>
        <taxon>Dalbergieae</taxon>
        <taxon>Pterocarpus clade</taxon>
        <taxon>Stylosanthes</taxon>
    </lineage>
</organism>
<evidence type="ECO:0000313" key="2">
    <source>
        <dbReference type="EMBL" id="MED6224246.1"/>
    </source>
</evidence>
<feature type="compositionally biased region" description="Basic and acidic residues" evidence="1">
    <location>
        <begin position="30"/>
        <end position="40"/>
    </location>
</feature>
<reference evidence="2 3" key="1">
    <citation type="journal article" date="2023" name="Plants (Basel)">
        <title>Bridging the Gap: Combining Genomics and Transcriptomics Approaches to Understand Stylosanthes scabra, an Orphan Legume from the Brazilian Caatinga.</title>
        <authorList>
            <person name="Ferreira-Neto J.R.C."/>
            <person name="da Silva M.D."/>
            <person name="Binneck E."/>
            <person name="de Melo N.F."/>
            <person name="da Silva R.H."/>
            <person name="de Melo A.L.T.M."/>
            <person name="Pandolfi V."/>
            <person name="Bustamante F.O."/>
            <person name="Brasileiro-Vidal A.C."/>
            <person name="Benko-Iseppon A.M."/>
        </authorList>
    </citation>
    <scope>NUCLEOTIDE SEQUENCE [LARGE SCALE GENOMIC DNA]</scope>
    <source>
        <tissue evidence="2">Leaves</tissue>
    </source>
</reference>
<name>A0ABU6ZR72_9FABA</name>
<dbReference type="Proteomes" id="UP001341840">
    <property type="component" value="Unassembled WGS sequence"/>
</dbReference>
<feature type="region of interest" description="Disordered" evidence="1">
    <location>
        <begin position="1"/>
        <end position="78"/>
    </location>
</feature>
<protein>
    <submittedName>
        <fullName evidence="2">Uncharacterized protein</fullName>
    </submittedName>
</protein>